<dbReference type="OMA" id="PRTRQNE"/>
<feature type="compositionally biased region" description="Basic and acidic residues" evidence="14">
    <location>
        <begin position="763"/>
        <end position="782"/>
    </location>
</feature>
<keyword evidence="13" id="KW-0131">Cell cycle</keyword>
<feature type="region of interest" description="Disordered" evidence="14">
    <location>
        <begin position="1"/>
        <end position="21"/>
    </location>
</feature>
<dbReference type="SUPFAM" id="SSF52113">
    <property type="entry name" value="BRCT domain"/>
    <property type="match status" value="1"/>
</dbReference>
<dbReference type="CDD" id="cd17744">
    <property type="entry name" value="BRCT_MDC1_rpt1"/>
    <property type="match status" value="1"/>
</dbReference>
<evidence type="ECO:0000256" key="10">
    <source>
        <dbReference type="ARBA" id="ARBA00022990"/>
    </source>
</evidence>
<dbReference type="InterPro" id="IPR036420">
    <property type="entry name" value="BRCT_dom_sf"/>
</dbReference>
<dbReference type="Proteomes" id="UP000694381">
    <property type="component" value="Unassembled WGS sequence"/>
</dbReference>
<feature type="compositionally biased region" description="Pro residues" evidence="14">
    <location>
        <begin position="1190"/>
        <end position="1204"/>
    </location>
</feature>
<feature type="compositionally biased region" description="Polar residues" evidence="14">
    <location>
        <begin position="1028"/>
        <end position="1041"/>
    </location>
</feature>
<keyword evidence="7" id="KW-0677">Repeat</keyword>
<dbReference type="Gene3D" id="2.60.200.20">
    <property type="match status" value="1"/>
</dbReference>
<comment type="subcellular location">
    <subcellularLocation>
        <location evidence="2">Chromosome</location>
    </subcellularLocation>
    <subcellularLocation>
        <location evidence="1">Nucleus</location>
    </subcellularLocation>
</comment>
<dbReference type="Ensembl" id="ENSNGAT00000006251.1">
    <property type="protein sequence ID" value="ENSNGAP00000004044.1"/>
    <property type="gene ID" value="ENSNGAG00000005054.1"/>
</dbReference>
<dbReference type="PROSITE" id="PS50172">
    <property type="entry name" value="BRCT"/>
    <property type="match status" value="1"/>
</dbReference>
<keyword evidence="4" id="KW-0158">Chromosome</keyword>
<evidence type="ECO:0000256" key="14">
    <source>
        <dbReference type="SAM" id="MobiDB-lite"/>
    </source>
</evidence>
<feature type="region of interest" description="Disordered" evidence="14">
    <location>
        <begin position="1099"/>
        <end position="1309"/>
    </location>
</feature>
<evidence type="ECO:0000256" key="4">
    <source>
        <dbReference type="ARBA" id="ARBA00022454"/>
    </source>
</evidence>
<dbReference type="SMART" id="SM00292">
    <property type="entry name" value="BRCT"/>
    <property type="match status" value="2"/>
</dbReference>
<organism evidence="17 18">
    <name type="scientific">Nannospalax galili</name>
    <name type="common">Northern Israeli blind subterranean mole rat</name>
    <name type="synonym">Spalax galili</name>
    <dbReference type="NCBI Taxonomy" id="1026970"/>
    <lineage>
        <taxon>Eukaryota</taxon>
        <taxon>Metazoa</taxon>
        <taxon>Chordata</taxon>
        <taxon>Craniata</taxon>
        <taxon>Vertebrata</taxon>
        <taxon>Euteleostomi</taxon>
        <taxon>Mammalia</taxon>
        <taxon>Eutheria</taxon>
        <taxon>Euarchontoglires</taxon>
        <taxon>Glires</taxon>
        <taxon>Rodentia</taxon>
        <taxon>Myomorpha</taxon>
        <taxon>Muroidea</taxon>
        <taxon>Spalacidae</taxon>
        <taxon>Spalacinae</taxon>
        <taxon>Nannospalax</taxon>
    </lineage>
</organism>
<feature type="region of interest" description="Disordered" evidence="14">
    <location>
        <begin position="280"/>
        <end position="301"/>
    </location>
</feature>
<reference evidence="17" key="1">
    <citation type="submission" date="2025-08" db="UniProtKB">
        <authorList>
            <consortium name="Ensembl"/>
        </authorList>
    </citation>
    <scope>IDENTIFICATION</scope>
</reference>
<proteinExistence type="predicted"/>
<dbReference type="CDD" id="cd18441">
    <property type="entry name" value="BRCT_MDC1_rpt2"/>
    <property type="match status" value="1"/>
</dbReference>
<feature type="compositionally biased region" description="Low complexity" evidence="14">
    <location>
        <begin position="585"/>
        <end position="603"/>
    </location>
</feature>
<evidence type="ECO:0000256" key="12">
    <source>
        <dbReference type="ARBA" id="ARBA00023242"/>
    </source>
</evidence>
<keyword evidence="6" id="KW-0597">Phosphoprotein</keyword>
<feature type="region of interest" description="Disordered" evidence="14">
    <location>
        <begin position="747"/>
        <end position="1083"/>
    </location>
</feature>
<evidence type="ECO:0000256" key="5">
    <source>
        <dbReference type="ARBA" id="ARBA00022499"/>
    </source>
</evidence>
<evidence type="ECO:0000256" key="13">
    <source>
        <dbReference type="ARBA" id="ARBA00023306"/>
    </source>
</evidence>
<feature type="compositionally biased region" description="Polar residues" evidence="14">
    <location>
        <begin position="1118"/>
        <end position="1129"/>
    </location>
</feature>
<evidence type="ECO:0000256" key="6">
    <source>
        <dbReference type="ARBA" id="ARBA00022553"/>
    </source>
</evidence>
<evidence type="ECO:0000259" key="15">
    <source>
        <dbReference type="PROSITE" id="PS50006"/>
    </source>
</evidence>
<dbReference type="InterPro" id="IPR051579">
    <property type="entry name" value="DDR_Transcriptional_Reg"/>
</dbReference>
<evidence type="ECO:0000313" key="18">
    <source>
        <dbReference type="Proteomes" id="UP000694381"/>
    </source>
</evidence>
<dbReference type="Gene3D" id="3.40.50.10190">
    <property type="entry name" value="BRCT domain"/>
    <property type="match status" value="2"/>
</dbReference>
<dbReference type="PROSITE" id="PS50006">
    <property type="entry name" value="FHA_DOMAIN"/>
    <property type="match status" value="1"/>
</dbReference>
<keyword evidence="11" id="KW-0234">DNA repair</keyword>
<feature type="region of interest" description="Disordered" evidence="14">
    <location>
        <begin position="411"/>
        <end position="448"/>
    </location>
</feature>
<gene>
    <name evidence="17" type="primary">Mdc1</name>
</gene>
<evidence type="ECO:0000256" key="11">
    <source>
        <dbReference type="ARBA" id="ARBA00023204"/>
    </source>
</evidence>
<keyword evidence="12" id="KW-0539">Nucleus</keyword>
<evidence type="ECO:0000313" key="17">
    <source>
        <dbReference type="Ensembl" id="ENSNGAP00000004044.1"/>
    </source>
</evidence>
<protein>
    <recommendedName>
        <fullName evidence="3">Mediator of DNA damage checkpoint protein 1</fullName>
    </recommendedName>
</protein>
<feature type="compositionally biased region" description="Basic and acidic residues" evidence="14">
    <location>
        <begin position="810"/>
        <end position="838"/>
    </location>
</feature>
<dbReference type="Pfam" id="PF16589">
    <property type="entry name" value="BRCT_2"/>
    <property type="match status" value="1"/>
</dbReference>
<evidence type="ECO:0000256" key="3">
    <source>
        <dbReference type="ARBA" id="ARBA00015014"/>
    </source>
</evidence>
<feature type="region of interest" description="Disordered" evidence="14">
    <location>
        <begin position="1346"/>
        <end position="1422"/>
    </location>
</feature>
<dbReference type="SUPFAM" id="SSF49879">
    <property type="entry name" value="SMAD/FHA domain"/>
    <property type="match status" value="1"/>
</dbReference>
<evidence type="ECO:0000259" key="16">
    <source>
        <dbReference type="PROSITE" id="PS50172"/>
    </source>
</evidence>
<keyword evidence="10" id="KW-0007">Acetylation</keyword>
<evidence type="ECO:0000256" key="7">
    <source>
        <dbReference type="ARBA" id="ARBA00022737"/>
    </source>
</evidence>
<reference evidence="17" key="2">
    <citation type="submission" date="2025-09" db="UniProtKB">
        <authorList>
            <consortium name="Ensembl"/>
        </authorList>
    </citation>
    <scope>IDENTIFICATION</scope>
</reference>
<keyword evidence="5" id="KW-1017">Isopeptide bond</keyword>
<evidence type="ECO:0000256" key="9">
    <source>
        <dbReference type="ARBA" id="ARBA00022843"/>
    </source>
</evidence>
<dbReference type="GeneTree" id="ENSGT00940000161757"/>
<dbReference type="GO" id="GO:0005634">
    <property type="term" value="C:nucleus"/>
    <property type="evidence" value="ECO:0007669"/>
    <property type="project" value="UniProtKB-SubCell"/>
</dbReference>
<feature type="compositionally biased region" description="Basic and acidic residues" evidence="14">
    <location>
        <begin position="851"/>
        <end position="860"/>
    </location>
</feature>
<name>A0A8C6QJ23_NANGA</name>
<dbReference type="SMART" id="SM00240">
    <property type="entry name" value="FHA"/>
    <property type="match status" value="1"/>
</dbReference>
<feature type="compositionally biased region" description="Low complexity" evidence="14">
    <location>
        <begin position="986"/>
        <end position="1002"/>
    </location>
</feature>
<evidence type="ECO:0000256" key="2">
    <source>
        <dbReference type="ARBA" id="ARBA00004286"/>
    </source>
</evidence>
<feature type="compositionally biased region" description="Basic and acidic residues" evidence="14">
    <location>
        <begin position="1357"/>
        <end position="1380"/>
    </location>
</feature>
<feature type="compositionally biased region" description="Polar residues" evidence="14">
    <location>
        <begin position="1213"/>
        <end position="1233"/>
    </location>
</feature>
<evidence type="ECO:0000256" key="8">
    <source>
        <dbReference type="ARBA" id="ARBA00022763"/>
    </source>
</evidence>
<dbReference type="PANTHER" id="PTHR23196:SF34">
    <property type="entry name" value="MEDIATOR OF DNA DAMAGE CHECKPOINT PROTEIN 1"/>
    <property type="match status" value="1"/>
</dbReference>
<feature type="compositionally biased region" description="Acidic residues" evidence="14">
    <location>
        <begin position="1"/>
        <end position="18"/>
    </location>
</feature>
<dbReference type="InterPro" id="IPR008984">
    <property type="entry name" value="SMAD_FHA_dom_sf"/>
</dbReference>
<dbReference type="InterPro" id="IPR000253">
    <property type="entry name" value="FHA_dom"/>
</dbReference>
<dbReference type="GO" id="GO:0005694">
    <property type="term" value="C:chromosome"/>
    <property type="evidence" value="ECO:0007669"/>
    <property type="project" value="UniProtKB-SubCell"/>
</dbReference>
<feature type="compositionally biased region" description="Low complexity" evidence="14">
    <location>
        <begin position="1280"/>
        <end position="1291"/>
    </location>
</feature>
<feature type="domain" description="FHA" evidence="15">
    <location>
        <begin position="53"/>
        <end position="99"/>
    </location>
</feature>
<dbReference type="InterPro" id="IPR001357">
    <property type="entry name" value="BRCT_dom"/>
</dbReference>
<dbReference type="GO" id="GO:0006281">
    <property type="term" value="P:DNA repair"/>
    <property type="evidence" value="ECO:0007669"/>
    <property type="project" value="UniProtKB-KW"/>
</dbReference>
<feature type="region of interest" description="Disordered" evidence="14">
    <location>
        <begin position="156"/>
        <end position="208"/>
    </location>
</feature>
<keyword evidence="9" id="KW-0832">Ubl conjugation</keyword>
<accession>A0A8C6QJ23</accession>
<dbReference type="CDD" id="cd22665">
    <property type="entry name" value="FHA_MDC1"/>
    <property type="match status" value="1"/>
</dbReference>
<feature type="compositionally biased region" description="Polar residues" evidence="14">
    <location>
        <begin position="1159"/>
        <end position="1186"/>
    </location>
</feature>
<feature type="compositionally biased region" description="Polar residues" evidence="14">
    <location>
        <begin position="937"/>
        <end position="966"/>
    </location>
</feature>
<dbReference type="Pfam" id="PF16770">
    <property type="entry name" value="RTT107_BRCT_5"/>
    <property type="match status" value="1"/>
</dbReference>
<feature type="compositionally biased region" description="Basic and acidic residues" evidence="14">
    <location>
        <begin position="434"/>
        <end position="445"/>
    </location>
</feature>
<sequence>MEDTQAVCWDDDDDEEEDKKEPLQCKLEPVGQLHIFSSTHGPETDFPLYLGKNVVGRNPDCSVVLPFPSISRCHAEIKISAWDKAPLLQDCGSLNGTHIIRPPKALGRGVSHRLRDQEFFLFANLPCQYRHLNVPLHLVSRGPLLIEETPRLQGRSQSSRVLLAEDSDEERSFPSGRRVVNGSRTVSSPTATVVPESDEEGPSPDVSGSCLAFKMDSDTEEELGQQSGVGAAPAEAGRATGIQLVNIQPTKQRSKDTKVKRKAGSGVAVGSILERCSHLGQDSDTDVDEEHQPSGFVDSDTDVEQIPATPVVVPVRKRLALHGVSTRGPGASAVAHLQDSPAGGVRDMEEGAAPHASTLERSHITVVISSDTDDEEAASVALTLAHLKGSSAGAASWSRDPAVGEAQLQVLQQSQSASGRDSDTDVEDEGPPGCKKETVPNHPVDRGGAPVLTHTFKREPSDIDKDVDVSIPGSQLENTQASLAMIGNHAEMEEEVQPGRAVPLGEKYQVPVEGTHQTDASWEGLENRCGERPVLSSGRYKKQLPAAGDARTEWAPAVLEQESTLQEGAQGRSPVAPVEQVVVYTGTPGEPTQPQRGGTQTPTGREREAHVGGTKNCTDHCDDSEDLCLPETQCFVKRERESPEAVPSLEDEPTQAFLYVLPQELDSSHCRLRTPGALGVPWEDLATQPFDPSEFDAEPQPTAIHPEVHGSLPRAPPQHPNLVYTSQVHTEPLGIQGSEMQTMEKAMGIPKETVERVTPGRGPPEREMRERPPDTEQEHVMGEELTWGTEDRLQKQVFTGDRQTQDGNPEGDRESMKVETETAKDQQEGEGPGPERKGKPAGPERTLARRPTMERSHDQEGQVTSPTPEPEVGAEELEGLASTLVVSGSQGDGGKGDPVSPGRKQRGQLSCKMPSAAKKVRIGCRESPAPRLLPTVPGTSAPPQSTSQIQKHSAPQPLISPSSPSEQHLCETPHIKPNVGSRRSSRITSPPSSAASPTDQPAAPRPISRATRGRATRFSIRTPEPIVPTNSELQLPASTDQPVIPKPPSWRVTRGRTSRSSVKTPEPVIPTGPEIQPPMSIDQPVTPNLIFCSTRGRPSKSFVKTPEPLVSFDPKLQPPTSTDQTAIPKSTSRVTRVRTNRSSAKTLEPVVPIGPELQPPTSTNQPVTPNLTSQSTRGRPSKSSIETPEPDVPTAPEFQPPIPIGQPVIPEATGQSRTLKSSSLNTAPVSTPTEQPPVATAKPAPLDPVAQVSHGRKRRAAGKQGSHTVPISRKPCSILSEPESQPSTQQSLGAKPLAATPEPAGPQLPETLTHAQAALIQNQTAVLTPELKPEASEILKRLSTTTDSLPLQKHPRREVSQKTLFPKEEDVGKLSIKEEPQDQAIPEPGKRKRDHGEDELQGTSNRSLRRTKPNQEAEAPKVLFTGVVDSRGERTVLSLGGSVASSVNEASYLVTDRIRRTVKFLCALGRGIPILSLNWLYQSRKAGYFLPPDEYLVTDAEQEKNFNFSLRDSLNRAQEQRLLQGYEIHVTPGVQPPPPQMGEIINSCGGTVLPSMPRSYKPHRVVITCAQDLPRCTTPSRLGVPLVSSEFLLTGVLRQEATPEAFVLSSLETLPT</sequence>
<feature type="compositionally biased region" description="Polar residues" evidence="14">
    <location>
        <begin position="182"/>
        <end position="191"/>
    </location>
</feature>
<feature type="domain" description="BRCT" evidence="16">
    <location>
        <begin position="1419"/>
        <end position="1497"/>
    </location>
</feature>
<keyword evidence="8" id="KW-0227">DNA damage</keyword>
<dbReference type="Pfam" id="PF00498">
    <property type="entry name" value="FHA"/>
    <property type="match status" value="1"/>
</dbReference>
<dbReference type="PANTHER" id="PTHR23196">
    <property type="entry name" value="PAX TRANSCRIPTION ACTIVATION DOMAIN INTERACTING PROTEIN"/>
    <property type="match status" value="1"/>
</dbReference>
<keyword evidence="18" id="KW-1185">Reference proteome</keyword>
<feature type="region of interest" description="Disordered" evidence="14">
    <location>
        <begin position="585"/>
        <end position="613"/>
    </location>
</feature>
<evidence type="ECO:0000256" key="1">
    <source>
        <dbReference type="ARBA" id="ARBA00004123"/>
    </source>
</evidence>